<keyword evidence="1" id="KW-0812">Transmembrane</keyword>
<name>G7VGZ5_9CREN</name>
<protein>
    <submittedName>
        <fullName evidence="2">Uncharacterized protein</fullName>
    </submittedName>
</protein>
<evidence type="ECO:0000313" key="3">
    <source>
        <dbReference type="Proteomes" id="UP000005867"/>
    </source>
</evidence>
<keyword evidence="3" id="KW-1185">Reference proteome</keyword>
<dbReference type="KEGG" id="pyr:P186_1756"/>
<dbReference type="BioCyc" id="PSP1104324:GJSN-1722-MONOMER"/>
<keyword evidence="1" id="KW-0472">Membrane</keyword>
<keyword evidence="1" id="KW-1133">Transmembrane helix</keyword>
<feature type="transmembrane region" description="Helical" evidence="1">
    <location>
        <begin position="25"/>
        <end position="47"/>
    </location>
</feature>
<evidence type="ECO:0000313" key="2">
    <source>
        <dbReference type="EMBL" id="AET33166.1"/>
    </source>
</evidence>
<organism evidence="2 3">
    <name type="scientific">Pyrobaculum ferrireducens</name>
    <dbReference type="NCBI Taxonomy" id="1104324"/>
    <lineage>
        <taxon>Archaea</taxon>
        <taxon>Thermoproteota</taxon>
        <taxon>Thermoprotei</taxon>
        <taxon>Thermoproteales</taxon>
        <taxon>Thermoproteaceae</taxon>
        <taxon>Pyrobaculum</taxon>
    </lineage>
</organism>
<dbReference type="HOGENOM" id="CLU_154339_0_0_2"/>
<reference evidence="2 3" key="1">
    <citation type="journal article" date="2012" name="J. Bacteriol.">
        <title>Complete genome sequence of strain 1860, a crenarchaeon of the genus pyrobaculum able to grow with various electron acceptors.</title>
        <authorList>
            <person name="Mardanov A.V."/>
            <person name="Gumerov V.M."/>
            <person name="Slobodkina G.B."/>
            <person name="Beletsky A.V."/>
            <person name="Bonch-Osmolovskaya E.A."/>
            <person name="Ravin N.V."/>
            <person name="Skryabin K.G."/>
        </authorList>
    </citation>
    <scope>NUCLEOTIDE SEQUENCE [LARGE SCALE GENOMIC DNA]</scope>
    <source>
        <strain evidence="2 3">1860</strain>
    </source>
</reference>
<dbReference type="STRING" id="1104324.P186_1756"/>
<proteinExistence type="predicted"/>
<evidence type="ECO:0000256" key="1">
    <source>
        <dbReference type="SAM" id="Phobius"/>
    </source>
</evidence>
<sequence length="153" mass="16569">MRSAGYTIKNFYRCPLVYMRGVSEVVVNVLLLAITVAASTLLFSIFFNVYTQQQSRLVVEGAGDVCVARVFDVGNVSGVARFYIYNRGNVACIFDKAYIYSGSAVAGPWSVSSCRVAPQSVSLCDSSAPYRVGVVYRLTGPRGEVAEVSWPGP</sequence>
<gene>
    <name evidence="2" type="ORF">P186_1756</name>
</gene>
<accession>G7VGZ5</accession>
<dbReference type="eggNOG" id="arCOG03870">
    <property type="taxonomic scope" value="Archaea"/>
</dbReference>
<dbReference type="Proteomes" id="UP000005867">
    <property type="component" value="Chromosome"/>
</dbReference>
<dbReference type="AlphaFoldDB" id="G7VGZ5"/>
<dbReference type="EMBL" id="CP003098">
    <property type="protein sequence ID" value="AET33166.1"/>
    <property type="molecule type" value="Genomic_DNA"/>
</dbReference>